<protein>
    <submittedName>
        <fullName evidence="3">Mago binding protein</fullName>
    </submittedName>
</protein>
<evidence type="ECO:0000313" key="5">
    <source>
        <dbReference type="Proteomes" id="UP000001744"/>
    </source>
</evidence>
<dbReference type="SMART" id="SM01273">
    <property type="entry name" value="Mago-bind"/>
    <property type="match status" value="1"/>
</dbReference>
<dbReference type="PANTHER" id="PTHR22959:SF0">
    <property type="entry name" value="PARTNER OF Y14 AND MAGO"/>
    <property type="match status" value="1"/>
</dbReference>
<dbReference type="RefSeq" id="XP_002172506.1">
    <property type="nucleotide sequence ID" value="XM_002172470.2"/>
</dbReference>
<dbReference type="InterPro" id="IPR036348">
    <property type="entry name" value="WIBG_N_sf"/>
</dbReference>
<feature type="region of interest" description="Disordered" evidence="1">
    <location>
        <begin position="1"/>
        <end position="70"/>
    </location>
</feature>
<dbReference type="InterPro" id="IPR015362">
    <property type="entry name" value="WIBG_mago-bd"/>
</dbReference>
<dbReference type="JaponicusDB" id="SJAG_01252">
    <property type="gene designation" value="mni1"/>
</dbReference>
<gene>
    <name evidence="4" type="primary">mni1</name>
    <name evidence="3" type="ORF">SJAG_01252</name>
</gene>
<evidence type="ECO:0000313" key="3">
    <source>
        <dbReference type="EMBL" id="EEB06213.1"/>
    </source>
</evidence>
<reference evidence="3 5" key="1">
    <citation type="journal article" date="2011" name="Science">
        <title>Comparative functional genomics of the fission yeasts.</title>
        <authorList>
            <person name="Rhind N."/>
            <person name="Chen Z."/>
            <person name="Yassour M."/>
            <person name="Thompson D.A."/>
            <person name="Haas B.J."/>
            <person name="Habib N."/>
            <person name="Wapinski I."/>
            <person name="Roy S."/>
            <person name="Lin M.F."/>
            <person name="Heiman D.I."/>
            <person name="Young S.K."/>
            <person name="Furuya K."/>
            <person name="Guo Y."/>
            <person name="Pidoux A."/>
            <person name="Chen H.M."/>
            <person name="Robbertse B."/>
            <person name="Goldberg J.M."/>
            <person name="Aoki K."/>
            <person name="Bayne E.H."/>
            <person name="Berlin A.M."/>
            <person name="Desjardins C.A."/>
            <person name="Dobbs E."/>
            <person name="Dukaj L."/>
            <person name="Fan L."/>
            <person name="FitzGerald M.G."/>
            <person name="French C."/>
            <person name="Gujja S."/>
            <person name="Hansen K."/>
            <person name="Keifenheim D."/>
            <person name="Levin J.Z."/>
            <person name="Mosher R.A."/>
            <person name="Mueller C.A."/>
            <person name="Pfiffner J."/>
            <person name="Priest M."/>
            <person name="Russ C."/>
            <person name="Smialowska A."/>
            <person name="Swoboda P."/>
            <person name="Sykes S.M."/>
            <person name="Vaughn M."/>
            <person name="Vengrova S."/>
            <person name="Yoder R."/>
            <person name="Zeng Q."/>
            <person name="Allshire R."/>
            <person name="Baulcombe D."/>
            <person name="Birren B.W."/>
            <person name="Brown W."/>
            <person name="Ekwall K."/>
            <person name="Kellis M."/>
            <person name="Leatherwood J."/>
            <person name="Levin H."/>
            <person name="Margalit H."/>
            <person name="Martienssen R."/>
            <person name="Nieduszynski C.A."/>
            <person name="Spatafora J.W."/>
            <person name="Friedman N."/>
            <person name="Dalgaard J.Z."/>
            <person name="Baumann P."/>
            <person name="Niki H."/>
            <person name="Regev A."/>
            <person name="Nusbaum C."/>
        </authorList>
    </citation>
    <scope>NUCLEOTIDE SEQUENCE [LARGE SCALE GENOMIC DNA]</scope>
    <source>
        <strain evidence="5">yFS275 / FY16936</strain>
    </source>
</reference>
<evidence type="ECO:0000313" key="4">
    <source>
        <dbReference type="JaponicusDB" id="SJAG_01252"/>
    </source>
</evidence>
<dbReference type="eggNOG" id="ENOG502RWV1">
    <property type="taxonomic scope" value="Eukaryota"/>
</dbReference>
<proteinExistence type="predicted"/>
<dbReference type="HOGENOM" id="CLU_1526037_0_0_1"/>
<dbReference type="VEuPathDB" id="FungiDB:SJAG_01252"/>
<feature type="domain" description="WIBG Mago-binding" evidence="2">
    <location>
        <begin position="26"/>
        <end position="52"/>
    </location>
</feature>
<dbReference type="GO" id="GO:1903259">
    <property type="term" value="P:exon-exon junction complex disassembly"/>
    <property type="evidence" value="ECO:0007669"/>
    <property type="project" value="InterPro"/>
</dbReference>
<name>B6K063_SCHJY</name>
<feature type="compositionally biased region" description="Basic and acidic residues" evidence="1">
    <location>
        <begin position="55"/>
        <end position="66"/>
    </location>
</feature>
<evidence type="ECO:0000259" key="2">
    <source>
        <dbReference type="SMART" id="SM01273"/>
    </source>
</evidence>
<dbReference type="AlphaFoldDB" id="B6K063"/>
<dbReference type="Proteomes" id="UP000001744">
    <property type="component" value="Unassembled WGS sequence"/>
</dbReference>
<sequence>MEEGTEVQSGKKEAGKSLSGAVIVDGEKVIPSSKRNDGTLRKERKVRPGYTAPEDIVRYRPRDPNRSGRNAFAFLEQQLRGLSLSNGSAKRAEGELKTKDDATKSKKSEGERRNRNDHEISKSQKVGTVADSPATEKLRDSAKQSQTEKGSARVYVPPHRRSRLANSFDRVNKKEV</sequence>
<accession>B6K063</accession>
<keyword evidence="5" id="KW-1185">Reference proteome</keyword>
<feature type="region of interest" description="Disordered" evidence="1">
    <location>
        <begin position="82"/>
        <end position="176"/>
    </location>
</feature>
<dbReference type="SUPFAM" id="SSF101931">
    <property type="entry name" value="Pym (Within the bgcn gene intron protein, WIBG), N-terminal domain"/>
    <property type="match status" value="1"/>
</dbReference>
<dbReference type="GeneID" id="7048402"/>
<dbReference type="Pfam" id="PF09282">
    <property type="entry name" value="Mago-bind"/>
    <property type="match status" value="1"/>
</dbReference>
<feature type="compositionally biased region" description="Basic and acidic residues" evidence="1">
    <location>
        <begin position="90"/>
        <end position="122"/>
    </location>
</feature>
<evidence type="ECO:0000256" key="1">
    <source>
        <dbReference type="SAM" id="MobiDB-lite"/>
    </source>
</evidence>
<dbReference type="InterPro" id="IPR039333">
    <property type="entry name" value="PYM1"/>
</dbReference>
<dbReference type="OrthoDB" id="21625at2759"/>
<organism evidence="3 5">
    <name type="scientific">Schizosaccharomyces japonicus (strain yFS275 / FY16936)</name>
    <name type="common">Fission yeast</name>
    <dbReference type="NCBI Taxonomy" id="402676"/>
    <lineage>
        <taxon>Eukaryota</taxon>
        <taxon>Fungi</taxon>
        <taxon>Dikarya</taxon>
        <taxon>Ascomycota</taxon>
        <taxon>Taphrinomycotina</taxon>
        <taxon>Schizosaccharomycetes</taxon>
        <taxon>Schizosaccharomycetales</taxon>
        <taxon>Schizosaccharomycetaceae</taxon>
        <taxon>Schizosaccharomyces</taxon>
    </lineage>
</organism>
<dbReference type="PANTHER" id="PTHR22959">
    <property type="entry name" value="PYM PROTEIN"/>
    <property type="match status" value="1"/>
</dbReference>
<dbReference type="STRING" id="402676.B6K063"/>
<dbReference type="EMBL" id="KE651168">
    <property type="protein sequence ID" value="EEB06213.1"/>
    <property type="molecule type" value="Genomic_DNA"/>
</dbReference>